<keyword evidence="2" id="KW-1185">Reference proteome</keyword>
<evidence type="ECO:0000313" key="2">
    <source>
        <dbReference type="Proteomes" id="UP000265520"/>
    </source>
</evidence>
<organism evidence="1 2">
    <name type="scientific">Trifolium medium</name>
    <dbReference type="NCBI Taxonomy" id="97028"/>
    <lineage>
        <taxon>Eukaryota</taxon>
        <taxon>Viridiplantae</taxon>
        <taxon>Streptophyta</taxon>
        <taxon>Embryophyta</taxon>
        <taxon>Tracheophyta</taxon>
        <taxon>Spermatophyta</taxon>
        <taxon>Magnoliopsida</taxon>
        <taxon>eudicotyledons</taxon>
        <taxon>Gunneridae</taxon>
        <taxon>Pentapetalae</taxon>
        <taxon>rosids</taxon>
        <taxon>fabids</taxon>
        <taxon>Fabales</taxon>
        <taxon>Fabaceae</taxon>
        <taxon>Papilionoideae</taxon>
        <taxon>50 kb inversion clade</taxon>
        <taxon>NPAAA clade</taxon>
        <taxon>Hologalegina</taxon>
        <taxon>IRL clade</taxon>
        <taxon>Trifolieae</taxon>
        <taxon>Trifolium</taxon>
    </lineage>
</organism>
<dbReference type="EMBL" id="LXQA010260249">
    <property type="protein sequence ID" value="MCI38816.1"/>
    <property type="molecule type" value="Genomic_DNA"/>
</dbReference>
<name>A0A392RTC1_9FABA</name>
<feature type="non-terminal residue" evidence="1">
    <location>
        <position position="1"/>
    </location>
</feature>
<comment type="caution">
    <text evidence="1">The sequence shown here is derived from an EMBL/GenBank/DDBJ whole genome shotgun (WGS) entry which is preliminary data.</text>
</comment>
<dbReference type="AlphaFoldDB" id="A0A392RTC1"/>
<reference evidence="1 2" key="1">
    <citation type="journal article" date="2018" name="Front. Plant Sci.">
        <title>Red Clover (Trifolium pratense) and Zigzag Clover (T. medium) - A Picture of Genomic Similarities and Differences.</title>
        <authorList>
            <person name="Dluhosova J."/>
            <person name="Istvanek J."/>
            <person name="Nedelnik J."/>
            <person name="Repkova J."/>
        </authorList>
    </citation>
    <scope>NUCLEOTIDE SEQUENCE [LARGE SCALE GENOMIC DNA]</scope>
    <source>
        <strain evidence="2">cv. 10/8</strain>
        <tissue evidence="1">Leaf</tissue>
    </source>
</reference>
<accession>A0A392RTC1</accession>
<proteinExistence type="predicted"/>
<sequence length="16" mass="1743">IGQELHPQYGTKTSAL</sequence>
<protein>
    <submittedName>
        <fullName evidence="1">Uncharacterized protein</fullName>
    </submittedName>
</protein>
<dbReference type="Proteomes" id="UP000265520">
    <property type="component" value="Unassembled WGS sequence"/>
</dbReference>
<evidence type="ECO:0000313" key="1">
    <source>
        <dbReference type="EMBL" id="MCI38816.1"/>
    </source>
</evidence>